<dbReference type="GO" id="GO:0005737">
    <property type="term" value="C:cytoplasm"/>
    <property type="evidence" value="ECO:0007669"/>
    <property type="project" value="TreeGrafter"/>
</dbReference>
<accession>A0A8B8FLL0</accession>
<name>A0A8B8FLL0_9HEMI</name>
<evidence type="ECO:0000259" key="4">
    <source>
        <dbReference type="Pfam" id="PF26573"/>
    </source>
</evidence>
<evidence type="ECO:0000256" key="1">
    <source>
        <dbReference type="ARBA" id="ARBA00010948"/>
    </source>
</evidence>
<dbReference type="InterPro" id="IPR059030">
    <property type="entry name" value="TPR_Epg5_mid"/>
</dbReference>
<keyword evidence="2" id="KW-0072">Autophagy</keyword>
<evidence type="ECO:0000313" key="6">
    <source>
        <dbReference type="RefSeq" id="XP_025411522.1"/>
    </source>
</evidence>
<evidence type="ECO:0000256" key="2">
    <source>
        <dbReference type="ARBA" id="ARBA00023006"/>
    </source>
</evidence>
<dbReference type="PANTHER" id="PTHR31139:SF4">
    <property type="entry name" value="ECTOPIC P GRANULES PROTEIN 5 HOMOLOG"/>
    <property type="match status" value="1"/>
</dbReference>
<dbReference type="GO" id="GO:0097352">
    <property type="term" value="P:autophagosome maturation"/>
    <property type="evidence" value="ECO:0007669"/>
    <property type="project" value="TreeGrafter"/>
</dbReference>
<gene>
    <name evidence="6" type="primary">LOC112684299</name>
</gene>
<dbReference type="RefSeq" id="XP_025411522.1">
    <property type="nucleotide sequence ID" value="XM_025555737.1"/>
</dbReference>
<dbReference type="Pfam" id="PF26103">
    <property type="entry name" value="TPR_Epg5"/>
    <property type="match status" value="1"/>
</dbReference>
<evidence type="ECO:0000259" key="3">
    <source>
        <dbReference type="Pfam" id="PF26103"/>
    </source>
</evidence>
<keyword evidence="5" id="KW-1185">Reference proteome</keyword>
<dbReference type="InterPro" id="IPR058750">
    <property type="entry name" value="TPR_Epg5"/>
</dbReference>
<comment type="similarity">
    <text evidence="1">Belongs to the EPG5 family.</text>
</comment>
<dbReference type="Proteomes" id="UP000694846">
    <property type="component" value="Unplaced"/>
</dbReference>
<dbReference type="GeneID" id="112684299"/>
<feature type="domain" description="Epg5-like central TPR repeats" evidence="3">
    <location>
        <begin position="1551"/>
        <end position="1946"/>
    </location>
</feature>
<sequence length="2421" mass="278570">MERQRPKMHAPAKTKRPSYEINVEEPEPIDNILHSSTVDNVENALHEAFNDILISTEPPVEVNENISNSKSDNIKLCKTENFVEQCSVDNTTSSSILPMSIPCSIGSLPTPCAPELDDLCSSSVSEVPFESLTPFTDDQLAEYYQNKLLFGLSEYIEQFNLSELKSFKNCEHPLNILLQDYLHARLKLESNKQEIKELKYSYITHEKHIWTLEPATYTQYGECQDGNPVSATKKYDVSRFNQVALDNLVESLKQLRILINNYYCALYDCQMIKEKIDYYLHVLCQPFSAISSDTPIGLSLNADVFSIKGNNLQSSIYDLKSSISILFLYQRKTISDKVFISETRKLLVKTIGVLLRVATWKDHFFVLNHILRCPTGVGKWASSFIQIPLIDFNYQENNFHLDFIITTLAIILTPVYAREKFLEQICKNDSDTNESIWVVVDSEGEEESSGTYQQTLRESDIIALLNQIPFSTLFKKIIFSEKKESLCVNLWNEQNLLRLIAIGTILVKLFKLGLQTYCSKSTEYKQFSKRLGHLLQDTANYVTDVLDEFKIHKFVSARIQTEYDSFLKRIVSCLYDNDDRTTWQYLVMLPFSQVSSPMVLHLFQHMLHIKSVSNEYSLKELSECVINTSDDECYYLLTAICNMALSRYINDIDFIKTVTICLFKIGFVSETTKEQCQKTCRTLLSNLSDKHPFLISEILSILKYNFDDVGSSAIYLFKTLPLPNWKITMDDLSYLEHLLLNHSITSTENSLSRYILSKLFSGCNENDINDFMLTKEMHGYIAIIIVKAVIQHAPITVDETSAQYLVHSIKQLVQIKSNEQAFRVWSWKVLYSLKLHLMDLPDIIVRGSLQDLNHYLHSVISIDTNNIDIKCLHHNDPIALYTAIHVTTVGHCVPVILNKGLDYCYRLVQYRHYTATIACLNVIVPFFFENSDCLLESKKFINIVAGIMADNRNNTTKRAMSLLTIQGPSEIILQFTNMIQYQISNYVRYGITSPHLVMDLWTKAVCAVWREEESECFVYVLNTVFKNVFRSELLQWARELLISLITQFSDVKENITAIGSIFNFMFQSPEKRPLLLPKYPMILYHCPYYALLALEAEEWCIQGRNNIWKNLLIKLHLQQGKANVDDALKRVCSELKLPYFTSGHLAIYRWMQYGLEISPGHPMTPLYWQNFFRLYLQRVPGTQQLGCVGRKFFEGLVNSSYLNKINNKLKECIDFHRTKLQTEPNSEIDLRLGRFYEACTLWLTDVRLLESTLFIPSLDSMYEPTDLTHIINGSHEWLSDIINHKLIEENKFECIQNWCDLFGKHVHNSGNINRKPLEKDPTSRIVNRLKSYDDPLQSPDFVLRLSDIQLVTADILYHQNHLLNIVELNIKQIVEFINQVYRMQTVCHENLDSRYIDGVKMIYVQINSTTRVQAVCDYKTKKGNANSINCAGAAEITFQIHESKLNTDVVELNSNNRSELDTLINEILEKPLPSSLTSACTTLNLIIQLILKELNELNKIGDIALVTDIRSSGVRLFYALMSEYVVFKTCPPIDKFVLAILQTIGNVFIMNNEKECLHIENTALNHPELADVLIPLFSPSTASIHTFIQSYKNIINNCNAIHEPIALKLLSKFDISVYLSTKQPLLHDRSILIDYCIEALILVKQQTRSDYTWSLHELFSQHLCKIMEHDFPEHYGEILLKLLDHSKEGRIYCQVWFNILNTILAQAVPTTQTNTARTILLPELSSDQLRDVVRRYATDQRSLSSQQLQETLHLLTTHFANERLKSATGELYSKYNVYIGPLVGLYGMVSHALVVGTLQSYRGMLANKICEFLCPTLISMFGPWLEPWYEGWNTDHRSLKLPWLATDSSISALMVNAFVECITFVLDTMPACDNVLSYVCQWYIKMFAHIQTNDYIFETIHSNLEKLPWQRFIPTPVDLDLIMKVMDQFLPQSQFFLANIVLEVPWPYVPNLDSRILLSLFIKLSNQPNMRKGGKIRPLLLEAQKFAWHQIDGETYENILSWFVSKYDPMTVLQLSNEDWCGTDSAVLDLLKTAAGYNNVEHSMPYAELSLYKRRIFIRAMVRMFISLASRYRSVLGGHYKHLKCAFHRLLDDTEMVTKHGEEAKLLVLELLVLVNQPPGSILSSLMLQTIQEWISHRKADCTVLQGFLMVTWAHVTDQQHKSDIFEVCLTSWFKNVGNEDDFKWERVLALVQPVRLHYQGLGEVLMSSSHLLTLYTLALKESQNRSAYPDVLHTLVQCLEAVKPSNIAENKLPLLWSLVLRLSTVEDDQTAEYLFRVASTATLLAQHKQSWSLFDAIRLQKQTNITPKCRVMCRALVAFIYSQLPENKSSRKQYIRQENNSPGGFTSNNNDFTISVDCLKAINSLESLKQDRQFSDCVVAIDVALKMIKGPQSCMKTGEQFIIKLAKCLYTDNFIYRMDT</sequence>
<dbReference type="OrthoDB" id="75419at2759"/>
<dbReference type="Pfam" id="PF26573">
    <property type="entry name" value="TPR_Epg5_2"/>
    <property type="match status" value="1"/>
</dbReference>
<feature type="domain" description="Epg5-like TPR" evidence="4">
    <location>
        <begin position="1105"/>
        <end position="1276"/>
    </location>
</feature>
<dbReference type="InterPro" id="IPR051436">
    <property type="entry name" value="Autophagy-related_EPG5"/>
</dbReference>
<dbReference type="PANTHER" id="PTHR31139">
    <property type="entry name" value="ECTOPIC P GRANULES PROTEIN 5 HOMOLOG"/>
    <property type="match status" value="1"/>
</dbReference>
<organism evidence="5 6">
    <name type="scientific">Sipha flava</name>
    <name type="common">yellow sugarcane aphid</name>
    <dbReference type="NCBI Taxonomy" id="143950"/>
    <lineage>
        <taxon>Eukaryota</taxon>
        <taxon>Metazoa</taxon>
        <taxon>Ecdysozoa</taxon>
        <taxon>Arthropoda</taxon>
        <taxon>Hexapoda</taxon>
        <taxon>Insecta</taxon>
        <taxon>Pterygota</taxon>
        <taxon>Neoptera</taxon>
        <taxon>Paraneoptera</taxon>
        <taxon>Hemiptera</taxon>
        <taxon>Sternorrhyncha</taxon>
        <taxon>Aphidomorpha</taxon>
        <taxon>Aphidoidea</taxon>
        <taxon>Aphididae</taxon>
        <taxon>Sipha</taxon>
    </lineage>
</organism>
<protein>
    <submittedName>
        <fullName evidence="6">Ectopic P granules protein 5 homolog isoform X1</fullName>
    </submittedName>
</protein>
<proteinExistence type="inferred from homology"/>
<reference evidence="6" key="1">
    <citation type="submission" date="2025-08" db="UniProtKB">
        <authorList>
            <consortium name="RefSeq"/>
        </authorList>
    </citation>
    <scope>IDENTIFICATION</scope>
    <source>
        <tissue evidence="6">Whole body</tissue>
    </source>
</reference>
<dbReference type="CTD" id="57724"/>
<evidence type="ECO:0000313" key="5">
    <source>
        <dbReference type="Proteomes" id="UP000694846"/>
    </source>
</evidence>